<protein>
    <submittedName>
        <fullName evidence="1">Sugar phosphate isomerase</fullName>
    </submittedName>
</protein>
<accession>A0A430A108</accession>
<evidence type="ECO:0000313" key="1">
    <source>
        <dbReference type="EMBL" id="RSU00019.1"/>
    </source>
</evidence>
<sequence length="256" mass="30124">MDSKKIAAQMYSLRKEFEQDPDHTLKTLKEIGFQAIQLDGMRGHNPFYIKELVDRYGFEIAGMHIKHDRFMDDLDSIIEECYLFNCKTIYNKYIDEEYQTTKGYQQTKESMLKAVEKLNRLGFRLGIHCPEYDYTEEVNGYQILDYFTQPEDGLTLYAEPDTYWIHMSGLDVYKEFKKFRKISPIVHLKNCIAETKDKDEAYNMTELDTGVIDIKSIVKLGIENNVEYFCVEQDHSKIGMFDSMKQGFDYLVSLDV</sequence>
<dbReference type="Gene3D" id="3.20.20.150">
    <property type="entry name" value="Divalent-metal-dependent TIM barrel enzymes"/>
    <property type="match status" value="1"/>
</dbReference>
<comment type="caution">
    <text evidence="1">The sequence shown here is derived from an EMBL/GenBank/DDBJ whole genome shotgun (WGS) entry which is preliminary data.</text>
</comment>
<dbReference type="PANTHER" id="PTHR12110">
    <property type="entry name" value="HYDROXYPYRUVATE ISOMERASE"/>
    <property type="match status" value="1"/>
</dbReference>
<name>A0A430A108_9ENTE</name>
<dbReference type="AlphaFoldDB" id="A0A430A108"/>
<dbReference type="EMBL" id="NGJS01000002">
    <property type="protein sequence ID" value="RSU00019.1"/>
    <property type="molecule type" value="Genomic_DNA"/>
</dbReference>
<dbReference type="InterPro" id="IPR050312">
    <property type="entry name" value="IolE/XylAMocC-like"/>
</dbReference>
<dbReference type="OrthoDB" id="9798407at2"/>
<organism evidence="1 2">
    <name type="scientific">Vagococcus vulneris</name>
    <dbReference type="NCBI Taxonomy" id="1977869"/>
    <lineage>
        <taxon>Bacteria</taxon>
        <taxon>Bacillati</taxon>
        <taxon>Bacillota</taxon>
        <taxon>Bacilli</taxon>
        <taxon>Lactobacillales</taxon>
        <taxon>Enterococcaceae</taxon>
        <taxon>Vagococcus</taxon>
    </lineage>
</organism>
<dbReference type="InterPro" id="IPR036237">
    <property type="entry name" value="Xyl_isomerase-like_sf"/>
</dbReference>
<keyword evidence="1" id="KW-0413">Isomerase</keyword>
<reference evidence="1 2" key="1">
    <citation type="submission" date="2017-05" db="EMBL/GenBank/DDBJ databases">
        <title>Vagococcus spp. assemblies.</title>
        <authorList>
            <person name="Gulvik C.A."/>
        </authorList>
    </citation>
    <scope>NUCLEOTIDE SEQUENCE [LARGE SCALE GENOMIC DNA]</scope>
    <source>
        <strain evidence="1 2">SS1995</strain>
    </source>
</reference>
<gene>
    <name evidence="1" type="ORF">CBF37_01580</name>
</gene>
<dbReference type="SUPFAM" id="SSF51658">
    <property type="entry name" value="Xylose isomerase-like"/>
    <property type="match status" value="1"/>
</dbReference>
<dbReference type="GO" id="GO:0016853">
    <property type="term" value="F:isomerase activity"/>
    <property type="evidence" value="ECO:0007669"/>
    <property type="project" value="UniProtKB-KW"/>
</dbReference>
<dbReference type="Proteomes" id="UP000287857">
    <property type="component" value="Unassembled WGS sequence"/>
</dbReference>
<keyword evidence="2" id="KW-1185">Reference proteome</keyword>
<proteinExistence type="predicted"/>
<dbReference type="RefSeq" id="WP_125982970.1">
    <property type="nucleotide sequence ID" value="NZ_NGJS01000002.1"/>
</dbReference>
<evidence type="ECO:0000313" key="2">
    <source>
        <dbReference type="Proteomes" id="UP000287857"/>
    </source>
</evidence>
<dbReference type="PANTHER" id="PTHR12110:SF41">
    <property type="entry name" value="INOSOSE DEHYDRATASE"/>
    <property type="match status" value="1"/>
</dbReference>